<protein>
    <submittedName>
        <fullName evidence="2">Uncharacterized protein</fullName>
    </submittedName>
</protein>
<feature type="region of interest" description="Disordered" evidence="1">
    <location>
        <begin position="95"/>
        <end position="131"/>
    </location>
</feature>
<accession>A0A4S3L009</accession>
<dbReference type="OrthoDB" id="6023176at2"/>
<dbReference type="AlphaFoldDB" id="A0A4S3L009"/>
<dbReference type="Proteomes" id="UP000294599">
    <property type="component" value="Unassembled WGS sequence"/>
</dbReference>
<evidence type="ECO:0000313" key="3">
    <source>
        <dbReference type="Proteomes" id="UP000294599"/>
    </source>
</evidence>
<name>A0A4S3L009_9GAMM</name>
<keyword evidence="3" id="KW-1185">Reference proteome</keyword>
<dbReference type="EMBL" id="SMAF01000001">
    <property type="protein sequence ID" value="TCT01261.1"/>
    <property type="molecule type" value="Genomic_DNA"/>
</dbReference>
<reference evidence="2 3" key="1">
    <citation type="submission" date="2019-03" db="EMBL/GenBank/DDBJ databases">
        <title>Genomic Encyclopedia of Type Strains, Phase IV (KMG-IV): sequencing the most valuable type-strain genomes for metagenomic binning, comparative biology and taxonomic classification.</title>
        <authorList>
            <person name="Goeker M."/>
        </authorList>
    </citation>
    <scope>NUCLEOTIDE SEQUENCE [LARGE SCALE GENOMIC DNA]</scope>
    <source>
        <strain evidence="2 3">DSM 21944</strain>
    </source>
</reference>
<evidence type="ECO:0000313" key="2">
    <source>
        <dbReference type="EMBL" id="TCT01261.1"/>
    </source>
</evidence>
<comment type="caution">
    <text evidence="2">The sequence shown here is derived from an EMBL/GenBank/DDBJ whole genome shotgun (WGS) entry which is preliminary data.</text>
</comment>
<proteinExistence type="predicted"/>
<evidence type="ECO:0000256" key="1">
    <source>
        <dbReference type="SAM" id="MobiDB-lite"/>
    </source>
</evidence>
<dbReference type="RefSeq" id="WP_123521820.1">
    <property type="nucleotide sequence ID" value="NZ_JBHLWF010000005.1"/>
</dbReference>
<gene>
    <name evidence="2" type="ORF">EDC25_101119</name>
</gene>
<feature type="compositionally biased region" description="Polar residues" evidence="1">
    <location>
        <begin position="97"/>
        <end position="110"/>
    </location>
</feature>
<organism evidence="2 3">
    <name type="scientific">Pseudofulvimonas gallinarii</name>
    <dbReference type="NCBI Taxonomy" id="634155"/>
    <lineage>
        <taxon>Bacteria</taxon>
        <taxon>Pseudomonadati</taxon>
        <taxon>Pseudomonadota</taxon>
        <taxon>Gammaproteobacteria</taxon>
        <taxon>Lysobacterales</taxon>
        <taxon>Rhodanobacteraceae</taxon>
        <taxon>Pseudofulvimonas</taxon>
    </lineage>
</organism>
<sequence>MSRVNEPGLVLHLYPAELLRFGASHTSVADDAVTAEHFFLCLFTDAREGLWTPMHVTRGLDRLPIPEKAKSGHARWTRGPSYYSPADLWRIPHKAIQRTQPPAGNRSGTHAPNRVAAQWLPARSDFPPTPA</sequence>